<dbReference type="InterPro" id="IPR037185">
    <property type="entry name" value="EmrE-like"/>
</dbReference>
<dbReference type="STRING" id="1494590.ATN84_10255"/>
<proteinExistence type="predicted"/>
<keyword evidence="1" id="KW-1133">Transmembrane helix</keyword>
<feature type="transmembrane region" description="Helical" evidence="1">
    <location>
        <begin position="126"/>
        <end position="146"/>
    </location>
</feature>
<feature type="transmembrane region" description="Helical" evidence="1">
    <location>
        <begin position="152"/>
        <end position="171"/>
    </location>
</feature>
<protein>
    <recommendedName>
        <fullName evidence="2">EamA domain-containing protein</fullName>
    </recommendedName>
</protein>
<dbReference type="AlphaFoldDB" id="A0A135HWZ7"/>
<keyword evidence="4" id="KW-1185">Reference proteome</keyword>
<dbReference type="PANTHER" id="PTHR22911">
    <property type="entry name" value="ACYL-MALONYL CONDENSING ENZYME-RELATED"/>
    <property type="match status" value="1"/>
</dbReference>
<evidence type="ECO:0000256" key="1">
    <source>
        <dbReference type="SAM" id="Phobius"/>
    </source>
</evidence>
<sequence length="299" mass="32524">MPAPQLDHRKGLIITGIGGLFLTVDIPLIKLADGNTWSILMVRSFTTFASALLIWAIWSFMSGKIRPLVPSRRGYLVGLLYGLSSIAFISGVFMTSTANLVFILAFNPMFAALLSWIFLKERPKPATLIAMAFMLLGVAIIVSEGISSGRWLGDLVAVGAALLMASAITISRSTGEDMGLTAILSTCIPFLVAAIVVFTHSGYAIADPKWILFDGAIMMPIAFLCLATGPKYISGPEVGMFYLLETVLAPIWVWIIFLEAPSRQSLIGGLILIVTLIVHSLWQLRDAHRARTNLPRYPL</sequence>
<keyword evidence="1" id="KW-0472">Membrane</keyword>
<dbReference type="RefSeq" id="WP_068881893.1">
    <property type="nucleotide sequence ID" value="NZ_LNTU01000012.1"/>
</dbReference>
<reference evidence="3 4" key="1">
    <citation type="submission" date="2015-11" db="EMBL/GenBank/DDBJ databases">
        <title>Draft genome sequence of Paramesorhizobium deserti A-3-E, a strain highly resistant to diverse beta-lactam antibiotics.</title>
        <authorList>
            <person name="Lv R."/>
            <person name="Yang X."/>
            <person name="Fang N."/>
            <person name="Guo J."/>
            <person name="Luo X."/>
            <person name="Peng F."/>
            <person name="Yang R."/>
            <person name="Cui Y."/>
            <person name="Fang C."/>
            <person name="Song Y."/>
        </authorList>
    </citation>
    <scope>NUCLEOTIDE SEQUENCE [LARGE SCALE GENOMIC DNA]</scope>
    <source>
        <strain evidence="3 4">A-3-E</strain>
    </source>
</reference>
<keyword evidence="1" id="KW-0812">Transmembrane</keyword>
<feature type="domain" description="EamA" evidence="2">
    <location>
        <begin position="152"/>
        <end position="278"/>
    </location>
</feature>
<evidence type="ECO:0000313" key="3">
    <source>
        <dbReference type="EMBL" id="KXF77708.1"/>
    </source>
</evidence>
<dbReference type="GO" id="GO:0016020">
    <property type="term" value="C:membrane"/>
    <property type="evidence" value="ECO:0007669"/>
    <property type="project" value="InterPro"/>
</dbReference>
<dbReference type="SUPFAM" id="SSF103481">
    <property type="entry name" value="Multidrug resistance efflux transporter EmrE"/>
    <property type="match status" value="2"/>
</dbReference>
<dbReference type="EMBL" id="LNTU01000012">
    <property type="protein sequence ID" value="KXF77708.1"/>
    <property type="molecule type" value="Genomic_DNA"/>
</dbReference>
<dbReference type="OrthoDB" id="9810239at2"/>
<feature type="transmembrane region" description="Helical" evidence="1">
    <location>
        <begin position="178"/>
        <end position="198"/>
    </location>
</feature>
<dbReference type="InterPro" id="IPR000620">
    <property type="entry name" value="EamA_dom"/>
</dbReference>
<organism evidence="3 4">
    <name type="scientific">Paramesorhizobium deserti</name>
    <dbReference type="NCBI Taxonomy" id="1494590"/>
    <lineage>
        <taxon>Bacteria</taxon>
        <taxon>Pseudomonadati</taxon>
        <taxon>Pseudomonadota</taxon>
        <taxon>Alphaproteobacteria</taxon>
        <taxon>Hyphomicrobiales</taxon>
        <taxon>Phyllobacteriaceae</taxon>
        <taxon>Paramesorhizobium</taxon>
    </lineage>
</organism>
<feature type="transmembrane region" description="Helical" evidence="1">
    <location>
        <begin position="100"/>
        <end position="119"/>
    </location>
</feature>
<name>A0A135HWZ7_9HYPH</name>
<accession>A0A135HWZ7</accession>
<dbReference type="Pfam" id="PF00892">
    <property type="entry name" value="EamA"/>
    <property type="match status" value="2"/>
</dbReference>
<gene>
    <name evidence="3" type="ORF">ATN84_10255</name>
</gene>
<evidence type="ECO:0000313" key="4">
    <source>
        <dbReference type="Proteomes" id="UP000070107"/>
    </source>
</evidence>
<feature type="domain" description="EamA" evidence="2">
    <location>
        <begin position="11"/>
        <end position="142"/>
    </location>
</feature>
<dbReference type="PANTHER" id="PTHR22911:SF137">
    <property type="entry name" value="SOLUTE CARRIER FAMILY 35 MEMBER G2-RELATED"/>
    <property type="match status" value="1"/>
</dbReference>
<feature type="transmembrane region" description="Helical" evidence="1">
    <location>
        <begin position="210"/>
        <end position="229"/>
    </location>
</feature>
<feature type="transmembrane region" description="Helical" evidence="1">
    <location>
        <begin position="12"/>
        <end position="31"/>
    </location>
</feature>
<feature type="transmembrane region" description="Helical" evidence="1">
    <location>
        <begin position="264"/>
        <end position="282"/>
    </location>
</feature>
<feature type="transmembrane region" description="Helical" evidence="1">
    <location>
        <begin position="241"/>
        <end position="258"/>
    </location>
</feature>
<dbReference type="Proteomes" id="UP000070107">
    <property type="component" value="Unassembled WGS sequence"/>
</dbReference>
<comment type="caution">
    <text evidence="3">The sequence shown here is derived from an EMBL/GenBank/DDBJ whole genome shotgun (WGS) entry which is preliminary data.</text>
</comment>
<evidence type="ECO:0000259" key="2">
    <source>
        <dbReference type="Pfam" id="PF00892"/>
    </source>
</evidence>
<feature type="transmembrane region" description="Helical" evidence="1">
    <location>
        <begin position="73"/>
        <end position="94"/>
    </location>
</feature>
<feature type="transmembrane region" description="Helical" evidence="1">
    <location>
        <begin position="37"/>
        <end position="61"/>
    </location>
</feature>